<dbReference type="SUPFAM" id="SSF46689">
    <property type="entry name" value="Homeodomain-like"/>
    <property type="match status" value="2"/>
</dbReference>
<feature type="domain" description="HTH araC/xylS-type" evidence="4">
    <location>
        <begin position="187"/>
        <end position="285"/>
    </location>
</feature>
<dbReference type="AlphaFoldDB" id="A0A1M7Z3V1"/>
<evidence type="ECO:0000313" key="6">
    <source>
        <dbReference type="Proteomes" id="UP000184609"/>
    </source>
</evidence>
<dbReference type="STRING" id="1073327.SAMN04488108_0140"/>
<evidence type="ECO:0000256" key="2">
    <source>
        <dbReference type="ARBA" id="ARBA00023125"/>
    </source>
</evidence>
<dbReference type="PRINTS" id="PR00032">
    <property type="entry name" value="HTHARAC"/>
</dbReference>
<dbReference type="InterPro" id="IPR018062">
    <property type="entry name" value="HTH_AraC-typ_CS"/>
</dbReference>
<evidence type="ECO:0000259" key="4">
    <source>
        <dbReference type="PROSITE" id="PS01124"/>
    </source>
</evidence>
<organism evidence="5 6">
    <name type="scientific">Algoriphagus zhangzhouensis</name>
    <dbReference type="NCBI Taxonomy" id="1073327"/>
    <lineage>
        <taxon>Bacteria</taxon>
        <taxon>Pseudomonadati</taxon>
        <taxon>Bacteroidota</taxon>
        <taxon>Cytophagia</taxon>
        <taxon>Cytophagales</taxon>
        <taxon>Cyclobacteriaceae</taxon>
        <taxon>Algoriphagus</taxon>
    </lineage>
</organism>
<evidence type="ECO:0000313" key="5">
    <source>
        <dbReference type="EMBL" id="SHO59504.1"/>
    </source>
</evidence>
<evidence type="ECO:0000256" key="1">
    <source>
        <dbReference type="ARBA" id="ARBA00023015"/>
    </source>
</evidence>
<keyword evidence="1" id="KW-0805">Transcription regulation</keyword>
<dbReference type="SUPFAM" id="SSF51182">
    <property type="entry name" value="RmlC-like cupins"/>
    <property type="match status" value="1"/>
</dbReference>
<evidence type="ECO:0000256" key="3">
    <source>
        <dbReference type="ARBA" id="ARBA00023163"/>
    </source>
</evidence>
<dbReference type="GO" id="GO:0043565">
    <property type="term" value="F:sequence-specific DNA binding"/>
    <property type="evidence" value="ECO:0007669"/>
    <property type="project" value="InterPro"/>
</dbReference>
<dbReference type="InterPro" id="IPR011051">
    <property type="entry name" value="RmlC_Cupin_sf"/>
</dbReference>
<dbReference type="InterPro" id="IPR020449">
    <property type="entry name" value="Tscrpt_reg_AraC-type_HTH"/>
</dbReference>
<reference evidence="6" key="1">
    <citation type="submission" date="2016-12" db="EMBL/GenBank/DDBJ databases">
        <authorList>
            <person name="Varghese N."/>
            <person name="Submissions S."/>
        </authorList>
    </citation>
    <scope>NUCLEOTIDE SEQUENCE [LARGE SCALE GENOMIC DNA]</scope>
    <source>
        <strain evidence="6">DSM 25035</strain>
    </source>
</reference>
<dbReference type="GO" id="GO:0003700">
    <property type="term" value="F:DNA-binding transcription factor activity"/>
    <property type="evidence" value="ECO:0007669"/>
    <property type="project" value="InterPro"/>
</dbReference>
<dbReference type="InterPro" id="IPR013096">
    <property type="entry name" value="Cupin_2"/>
</dbReference>
<dbReference type="InterPro" id="IPR009057">
    <property type="entry name" value="Homeodomain-like_sf"/>
</dbReference>
<dbReference type="PROSITE" id="PS00041">
    <property type="entry name" value="HTH_ARAC_FAMILY_1"/>
    <property type="match status" value="1"/>
</dbReference>
<dbReference type="RefSeq" id="WP_073569836.1">
    <property type="nucleotide sequence ID" value="NZ_FRXN01000001.1"/>
</dbReference>
<dbReference type="InterPro" id="IPR014710">
    <property type="entry name" value="RmlC-like_jellyroll"/>
</dbReference>
<dbReference type="Pfam" id="PF12833">
    <property type="entry name" value="HTH_18"/>
    <property type="match status" value="1"/>
</dbReference>
<keyword evidence="6" id="KW-1185">Reference proteome</keyword>
<dbReference type="Gene3D" id="2.60.120.10">
    <property type="entry name" value="Jelly Rolls"/>
    <property type="match status" value="1"/>
</dbReference>
<name>A0A1M7Z3V1_9BACT</name>
<dbReference type="EMBL" id="FRXN01000001">
    <property type="protein sequence ID" value="SHO59504.1"/>
    <property type="molecule type" value="Genomic_DNA"/>
</dbReference>
<protein>
    <submittedName>
        <fullName evidence="5">AraC-type DNA-binding protein</fullName>
    </submittedName>
</protein>
<dbReference type="Gene3D" id="1.10.10.60">
    <property type="entry name" value="Homeodomain-like"/>
    <property type="match status" value="2"/>
</dbReference>
<accession>A0A1M7Z3V1</accession>
<dbReference type="PROSITE" id="PS01124">
    <property type="entry name" value="HTH_ARAC_FAMILY_2"/>
    <property type="match status" value="1"/>
</dbReference>
<dbReference type="Pfam" id="PF07883">
    <property type="entry name" value="Cupin_2"/>
    <property type="match status" value="1"/>
</dbReference>
<gene>
    <name evidence="5" type="ORF">SAMN04488108_0140</name>
</gene>
<sequence length="300" mass="34507">MSAKFFKIPFEPLKSFNFRVENPRELNESLHFHPELELRYIVSGKGIQYIGDEVSSFAEGDLFLLGENLPHAWRFDLGNAQKENSGQIESQVIEFSTQFSTQFSKFPEAHTLKTLFEKAKQGLIIKGDSKLKLIELFQKFKSKGSSKNLALLLELVSVLSETHEYSIISPGYVDGEMAQLPELYRFEKVFLYIKENYKDEIKLDEVAALANLSPTSFCRYFKSITNQTLIEYVTQIRISKACSKLIEKNDSILAVSYECGFNTLSNFNRQFRRITGMTPNDYKKSYFNFSKNNQALGYSN</sequence>
<dbReference type="InterPro" id="IPR018060">
    <property type="entry name" value="HTH_AraC"/>
</dbReference>
<keyword evidence="3" id="KW-0804">Transcription</keyword>
<dbReference type="PANTHER" id="PTHR43280:SF2">
    <property type="entry name" value="HTH-TYPE TRANSCRIPTIONAL REGULATOR EXSA"/>
    <property type="match status" value="1"/>
</dbReference>
<dbReference type="Proteomes" id="UP000184609">
    <property type="component" value="Unassembled WGS sequence"/>
</dbReference>
<dbReference type="SMART" id="SM00342">
    <property type="entry name" value="HTH_ARAC"/>
    <property type="match status" value="1"/>
</dbReference>
<proteinExistence type="predicted"/>
<dbReference type="OrthoDB" id="792101at2"/>
<dbReference type="PANTHER" id="PTHR43280">
    <property type="entry name" value="ARAC-FAMILY TRANSCRIPTIONAL REGULATOR"/>
    <property type="match status" value="1"/>
</dbReference>
<keyword evidence="2 5" id="KW-0238">DNA-binding</keyword>